<dbReference type="GO" id="GO:0000171">
    <property type="term" value="F:ribonuclease MRP activity"/>
    <property type="evidence" value="ECO:0007669"/>
    <property type="project" value="TreeGrafter"/>
</dbReference>
<keyword evidence="2" id="KW-0819">tRNA processing</keyword>
<sequence length="260" mass="28728">MAPPSAPTGYKALKRKSPDAPATSKPPKRPRLPTGYKSTPRPIPHPAIPTPFASADAPKTVYVKHNTPFISTVKRIRGLLLQIEKREIQSLSSGRKPLDAKTVEAAIAHARENRNAKREREAVFLKATGRAIDRALHVALYFQEQGFGLEIETGAVEVVDDVTKEHKGGYLGAWAKRAEVVEKEVEEEDDGSELENEETVDTEMLDGELEKDEGGNKEVAEVEKPPEKKAAEKKAEPATIAVPETRTRRLNFISVAIRQR</sequence>
<dbReference type="GO" id="GO:0001682">
    <property type="term" value="P:tRNA 5'-leader removal"/>
    <property type="evidence" value="ECO:0007669"/>
    <property type="project" value="InterPro"/>
</dbReference>
<comment type="subcellular location">
    <subcellularLocation>
        <location evidence="1">Nucleus</location>
    </subcellularLocation>
</comment>
<dbReference type="Proteomes" id="UP000799750">
    <property type="component" value="Unassembled WGS sequence"/>
</dbReference>
<feature type="compositionally biased region" description="Basic and acidic residues" evidence="4">
    <location>
        <begin position="212"/>
        <end position="236"/>
    </location>
</feature>
<dbReference type="PANTHER" id="PTHR28256:SF1">
    <property type="entry name" value="RIBONUCLEASES P_MRP PROTEIN SUBUNIT POP7"/>
    <property type="match status" value="1"/>
</dbReference>
<dbReference type="GO" id="GO:0005655">
    <property type="term" value="C:nucleolar ribonuclease P complex"/>
    <property type="evidence" value="ECO:0007669"/>
    <property type="project" value="InterPro"/>
</dbReference>
<dbReference type="GO" id="GO:0000294">
    <property type="term" value="P:nuclear-transcribed mRNA catabolic process, RNase MRP-dependent"/>
    <property type="evidence" value="ECO:0007669"/>
    <property type="project" value="TreeGrafter"/>
</dbReference>
<dbReference type="EMBL" id="MU004200">
    <property type="protein sequence ID" value="KAF2489021.1"/>
    <property type="molecule type" value="Genomic_DNA"/>
</dbReference>
<dbReference type="GO" id="GO:0003723">
    <property type="term" value="F:RNA binding"/>
    <property type="evidence" value="ECO:0007669"/>
    <property type="project" value="TreeGrafter"/>
</dbReference>
<feature type="region of interest" description="Disordered" evidence="4">
    <location>
        <begin position="185"/>
        <end position="240"/>
    </location>
</feature>
<organism evidence="5 6">
    <name type="scientific">Lophium mytilinum</name>
    <dbReference type="NCBI Taxonomy" id="390894"/>
    <lineage>
        <taxon>Eukaryota</taxon>
        <taxon>Fungi</taxon>
        <taxon>Dikarya</taxon>
        <taxon>Ascomycota</taxon>
        <taxon>Pezizomycotina</taxon>
        <taxon>Dothideomycetes</taxon>
        <taxon>Pleosporomycetidae</taxon>
        <taxon>Mytilinidiales</taxon>
        <taxon>Mytilinidiaceae</taxon>
        <taxon>Lophium</taxon>
    </lineage>
</organism>
<evidence type="ECO:0000313" key="5">
    <source>
        <dbReference type="EMBL" id="KAF2489021.1"/>
    </source>
</evidence>
<evidence type="ECO:0000256" key="2">
    <source>
        <dbReference type="ARBA" id="ARBA00022694"/>
    </source>
</evidence>
<evidence type="ECO:0000256" key="4">
    <source>
        <dbReference type="SAM" id="MobiDB-lite"/>
    </source>
</evidence>
<dbReference type="AlphaFoldDB" id="A0A6A6QA79"/>
<dbReference type="Pfam" id="PF12328">
    <property type="entry name" value="Rpp20"/>
    <property type="match status" value="1"/>
</dbReference>
<dbReference type="PANTHER" id="PTHR28256">
    <property type="entry name" value="RIBONUCLEASES P/MRP PROTEIN SUBUNIT POP7"/>
    <property type="match status" value="1"/>
</dbReference>
<dbReference type="GO" id="GO:0006364">
    <property type="term" value="P:rRNA processing"/>
    <property type="evidence" value="ECO:0007669"/>
    <property type="project" value="TreeGrafter"/>
</dbReference>
<feature type="compositionally biased region" description="Acidic residues" evidence="4">
    <location>
        <begin position="185"/>
        <end position="211"/>
    </location>
</feature>
<dbReference type="InterPro" id="IPR014612">
    <property type="entry name" value="Pop7/Rpp20"/>
</dbReference>
<proteinExistence type="predicted"/>
<dbReference type="InterPro" id="IPR020241">
    <property type="entry name" value="RNase_P/MRP_Pop7_fungi"/>
</dbReference>
<name>A0A6A6QA79_9PEZI</name>
<evidence type="ECO:0000256" key="3">
    <source>
        <dbReference type="ARBA" id="ARBA00023242"/>
    </source>
</evidence>
<gene>
    <name evidence="5" type="ORF">BU16DRAFT_221015</name>
</gene>
<protein>
    <submittedName>
        <fullName evidence="5">Uncharacterized protein</fullName>
    </submittedName>
</protein>
<dbReference type="InterPro" id="IPR036882">
    <property type="entry name" value="Alba-like_dom_sf"/>
</dbReference>
<dbReference type="GO" id="GO:0004526">
    <property type="term" value="F:ribonuclease P activity"/>
    <property type="evidence" value="ECO:0007669"/>
    <property type="project" value="TreeGrafter"/>
</dbReference>
<dbReference type="Gene3D" id="3.30.110.20">
    <property type="entry name" value="Alba-like domain"/>
    <property type="match status" value="1"/>
</dbReference>
<evidence type="ECO:0000256" key="1">
    <source>
        <dbReference type="ARBA" id="ARBA00004123"/>
    </source>
</evidence>
<accession>A0A6A6QA79</accession>
<evidence type="ECO:0000313" key="6">
    <source>
        <dbReference type="Proteomes" id="UP000799750"/>
    </source>
</evidence>
<dbReference type="OrthoDB" id="5416589at2759"/>
<keyword evidence="6" id="KW-1185">Reference proteome</keyword>
<dbReference type="GO" id="GO:0034965">
    <property type="term" value="P:intronic box C/D snoRNA processing"/>
    <property type="evidence" value="ECO:0007669"/>
    <property type="project" value="TreeGrafter"/>
</dbReference>
<keyword evidence="3" id="KW-0539">Nucleus</keyword>
<reference evidence="5" key="1">
    <citation type="journal article" date="2020" name="Stud. Mycol.">
        <title>101 Dothideomycetes genomes: a test case for predicting lifestyles and emergence of pathogens.</title>
        <authorList>
            <person name="Haridas S."/>
            <person name="Albert R."/>
            <person name="Binder M."/>
            <person name="Bloem J."/>
            <person name="Labutti K."/>
            <person name="Salamov A."/>
            <person name="Andreopoulos B."/>
            <person name="Baker S."/>
            <person name="Barry K."/>
            <person name="Bills G."/>
            <person name="Bluhm B."/>
            <person name="Cannon C."/>
            <person name="Castanera R."/>
            <person name="Culley D."/>
            <person name="Daum C."/>
            <person name="Ezra D."/>
            <person name="Gonzalez J."/>
            <person name="Henrissat B."/>
            <person name="Kuo A."/>
            <person name="Liang C."/>
            <person name="Lipzen A."/>
            <person name="Lutzoni F."/>
            <person name="Magnuson J."/>
            <person name="Mondo S."/>
            <person name="Nolan M."/>
            <person name="Ohm R."/>
            <person name="Pangilinan J."/>
            <person name="Park H.-J."/>
            <person name="Ramirez L."/>
            <person name="Alfaro M."/>
            <person name="Sun H."/>
            <person name="Tritt A."/>
            <person name="Yoshinaga Y."/>
            <person name="Zwiers L.-H."/>
            <person name="Turgeon B."/>
            <person name="Goodwin S."/>
            <person name="Spatafora J."/>
            <person name="Crous P."/>
            <person name="Grigoriev I."/>
        </authorList>
    </citation>
    <scope>NUCLEOTIDE SEQUENCE</scope>
    <source>
        <strain evidence="5">CBS 269.34</strain>
    </source>
</reference>
<feature type="region of interest" description="Disordered" evidence="4">
    <location>
        <begin position="1"/>
        <end position="45"/>
    </location>
</feature>
<dbReference type="GO" id="GO:0000172">
    <property type="term" value="C:ribonuclease MRP complex"/>
    <property type="evidence" value="ECO:0007669"/>
    <property type="project" value="InterPro"/>
</dbReference>